<keyword evidence="3" id="KW-1185">Reference proteome</keyword>
<dbReference type="Proteomes" id="UP000184310">
    <property type="component" value="Unassembled WGS sequence"/>
</dbReference>
<organism evidence="2 3">
    <name type="scientific">Clostridium cavendishii DSM 21758</name>
    <dbReference type="NCBI Taxonomy" id="1121302"/>
    <lineage>
        <taxon>Bacteria</taxon>
        <taxon>Bacillati</taxon>
        <taxon>Bacillota</taxon>
        <taxon>Clostridia</taxon>
        <taxon>Eubacteriales</taxon>
        <taxon>Clostridiaceae</taxon>
        <taxon>Clostridium</taxon>
    </lineage>
</organism>
<dbReference type="PANTHER" id="PTHR15032:SF36">
    <property type="entry name" value="METALLO-BETA-LACTAMASE DOMAIN-CONTAINING PROTEIN"/>
    <property type="match status" value="1"/>
</dbReference>
<proteinExistence type="predicted"/>
<dbReference type="AlphaFoldDB" id="A0A1M6PSW4"/>
<evidence type="ECO:0000259" key="1">
    <source>
        <dbReference type="Pfam" id="PF12706"/>
    </source>
</evidence>
<name>A0A1M6PSW4_9CLOT</name>
<dbReference type="InterPro" id="IPR001279">
    <property type="entry name" value="Metallo-B-lactamas"/>
</dbReference>
<dbReference type="RefSeq" id="WP_072990169.1">
    <property type="nucleotide sequence ID" value="NZ_FQZB01000013.1"/>
</dbReference>
<gene>
    <name evidence="2" type="ORF">SAMN02745163_03252</name>
</gene>
<dbReference type="SUPFAM" id="SSF56281">
    <property type="entry name" value="Metallo-hydrolase/oxidoreductase"/>
    <property type="match status" value="1"/>
</dbReference>
<reference evidence="2 3" key="1">
    <citation type="submission" date="2016-11" db="EMBL/GenBank/DDBJ databases">
        <authorList>
            <person name="Jaros S."/>
            <person name="Januszkiewicz K."/>
            <person name="Wedrychowicz H."/>
        </authorList>
    </citation>
    <scope>NUCLEOTIDE SEQUENCE [LARGE SCALE GENOMIC DNA]</scope>
    <source>
        <strain evidence="2 3">DSM 21758</strain>
    </source>
</reference>
<dbReference type="Gene3D" id="3.60.15.10">
    <property type="entry name" value="Ribonuclease Z/Hydroxyacylglutathione hydrolase-like"/>
    <property type="match status" value="1"/>
</dbReference>
<sequence>MNFFANIKFLSRLTLNNFKAYSQKPEDCMNDDLSEDSVKWLGHATALINLGNKILVTDPVTSNFLGHFKRMVKMPNDLKNINIDYILLSHGHMDHMHFSSLFKLNRNAIVIVPKGYKKLLKLMGFKNVVLLRHGETYNDEYISIKALEANHDGRRYYMGIDDESNSYIIKHKNKSVFYAGDTAFTEGFKDLKCDVALMPVGCYKPDRFSVMHCTPEESFEMFKMMDANIMLPIHYKTFMLSLEDFNETSLRLEKLNDGSINILNVGEVLKI</sequence>
<dbReference type="STRING" id="1121302.SAMN02745163_03252"/>
<dbReference type="InterPro" id="IPR036866">
    <property type="entry name" value="RibonucZ/Hydroxyglut_hydro"/>
</dbReference>
<accession>A0A1M6PSW4</accession>
<feature type="domain" description="Metallo-beta-lactamase" evidence="1">
    <location>
        <begin position="56"/>
        <end position="235"/>
    </location>
</feature>
<dbReference type="PANTHER" id="PTHR15032">
    <property type="entry name" value="N-ACYL-PHOSPHATIDYLETHANOLAMINE-HYDROLYZING PHOSPHOLIPASE D"/>
    <property type="match status" value="1"/>
</dbReference>
<dbReference type="GO" id="GO:0005737">
    <property type="term" value="C:cytoplasm"/>
    <property type="evidence" value="ECO:0007669"/>
    <property type="project" value="TreeGrafter"/>
</dbReference>
<protein>
    <submittedName>
        <fullName evidence="2">L-ascorbate metabolism protein UlaG, beta-lactamase superfamily</fullName>
    </submittedName>
</protein>
<dbReference type="Pfam" id="PF12706">
    <property type="entry name" value="Lactamase_B_2"/>
    <property type="match status" value="1"/>
</dbReference>
<evidence type="ECO:0000313" key="2">
    <source>
        <dbReference type="EMBL" id="SHK11094.1"/>
    </source>
</evidence>
<evidence type="ECO:0000313" key="3">
    <source>
        <dbReference type="Proteomes" id="UP000184310"/>
    </source>
</evidence>
<dbReference type="OrthoDB" id="9805728at2"/>
<dbReference type="EMBL" id="FQZB01000013">
    <property type="protein sequence ID" value="SHK11094.1"/>
    <property type="molecule type" value="Genomic_DNA"/>
</dbReference>